<dbReference type="PANTHER" id="PTHR33545:SF9">
    <property type="entry name" value="UPF0750 MEMBRANE PROTEIN YITE"/>
    <property type="match status" value="1"/>
</dbReference>
<protein>
    <submittedName>
        <fullName evidence="8">Uncharacterized membrane-anchored protein YitT (DUF2179 family)</fullName>
    </submittedName>
</protein>
<evidence type="ECO:0000256" key="2">
    <source>
        <dbReference type="ARBA" id="ARBA00022475"/>
    </source>
</evidence>
<dbReference type="InterPro" id="IPR003740">
    <property type="entry name" value="YitT"/>
</dbReference>
<dbReference type="InterPro" id="IPR019264">
    <property type="entry name" value="DUF2179"/>
</dbReference>
<evidence type="ECO:0000256" key="5">
    <source>
        <dbReference type="ARBA" id="ARBA00023136"/>
    </source>
</evidence>
<dbReference type="CDD" id="cd16380">
    <property type="entry name" value="YitT_C"/>
    <property type="match status" value="1"/>
</dbReference>
<dbReference type="InterPro" id="IPR051461">
    <property type="entry name" value="UPF0750_membrane"/>
</dbReference>
<evidence type="ECO:0000313" key="8">
    <source>
        <dbReference type="EMBL" id="MBM7562459.1"/>
    </source>
</evidence>
<name>A0ABS2MSS8_9FIRM</name>
<dbReference type="InterPro" id="IPR015867">
    <property type="entry name" value="N-reg_PII/ATP_PRibTrfase_C"/>
</dbReference>
<feature type="domain" description="DUF2179" evidence="7">
    <location>
        <begin position="221"/>
        <end position="275"/>
    </location>
</feature>
<keyword evidence="2" id="KW-1003">Cell membrane</keyword>
<comment type="subcellular location">
    <subcellularLocation>
        <location evidence="1">Cell membrane</location>
        <topology evidence="1">Multi-pass membrane protein</topology>
    </subcellularLocation>
</comment>
<dbReference type="RefSeq" id="WP_204664890.1">
    <property type="nucleotide sequence ID" value="NZ_JAFBDT010000019.1"/>
</dbReference>
<dbReference type="PANTHER" id="PTHR33545">
    <property type="entry name" value="UPF0750 MEMBRANE PROTEIN YITT-RELATED"/>
    <property type="match status" value="1"/>
</dbReference>
<dbReference type="Gene3D" id="3.30.70.120">
    <property type="match status" value="1"/>
</dbReference>
<reference evidence="8 9" key="1">
    <citation type="submission" date="2021-01" db="EMBL/GenBank/DDBJ databases">
        <title>Genomic Encyclopedia of Type Strains, Phase IV (KMG-IV): sequencing the most valuable type-strain genomes for metagenomic binning, comparative biology and taxonomic classification.</title>
        <authorList>
            <person name="Goeker M."/>
        </authorList>
    </citation>
    <scope>NUCLEOTIDE SEQUENCE [LARGE SCALE GENOMIC DNA]</scope>
    <source>
        <strain evidence="8 9">DSM 24436</strain>
    </source>
</reference>
<feature type="transmembrane region" description="Helical" evidence="6">
    <location>
        <begin position="81"/>
        <end position="101"/>
    </location>
</feature>
<accession>A0ABS2MSS8</accession>
<comment type="caution">
    <text evidence="8">The sequence shown here is derived from an EMBL/GenBank/DDBJ whole genome shotgun (WGS) entry which is preliminary data.</text>
</comment>
<keyword evidence="9" id="KW-1185">Reference proteome</keyword>
<proteinExistence type="predicted"/>
<sequence length="281" mass="30361">MNQTLKSYLWISIGSLLVAIGISFFLIPANLATGGITGLAMIINALFPQISIGNALIVLNILLFIIGFLTIGKAFGGKTIYASFLLTGIIYIFDTFFPLASPLVTDLIVNLIVGVLISGIGLGVVFNQNASTGGTDIIAKVLNKFFNIEIGKSLLIADFVVVSLAAFSFGIELAIYAFLGIFFNGLIIDSVIEGFNLKISVSINSVKSEEIQTYIVNHLDRGATIYTARGAYSKSNREIVNSVMNKKEFVKLKNHVKTIDPNAFIMVSSVREVLGEGFYSH</sequence>
<keyword evidence="4 6" id="KW-1133">Transmembrane helix</keyword>
<dbReference type="EMBL" id="JAFBDT010000019">
    <property type="protein sequence ID" value="MBM7562459.1"/>
    <property type="molecule type" value="Genomic_DNA"/>
</dbReference>
<dbReference type="Pfam" id="PF10035">
    <property type="entry name" value="DUF2179"/>
    <property type="match status" value="1"/>
</dbReference>
<evidence type="ECO:0000256" key="3">
    <source>
        <dbReference type="ARBA" id="ARBA00022692"/>
    </source>
</evidence>
<evidence type="ECO:0000313" key="9">
    <source>
        <dbReference type="Proteomes" id="UP000767854"/>
    </source>
</evidence>
<organism evidence="8 9">
    <name type="scientific">Fusibacter tunisiensis</name>
    <dbReference type="NCBI Taxonomy" id="1008308"/>
    <lineage>
        <taxon>Bacteria</taxon>
        <taxon>Bacillati</taxon>
        <taxon>Bacillota</taxon>
        <taxon>Clostridia</taxon>
        <taxon>Eubacteriales</taxon>
        <taxon>Eubacteriales Family XII. Incertae Sedis</taxon>
        <taxon>Fusibacter</taxon>
    </lineage>
</organism>
<evidence type="ECO:0000256" key="6">
    <source>
        <dbReference type="SAM" id="Phobius"/>
    </source>
</evidence>
<feature type="transmembrane region" description="Helical" evidence="6">
    <location>
        <begin position="47"/>
        <end position="69"/>
    </location>
</feature>
<evidence type="ECO:0000256" key="4">
    <source>
        <dbReference type="ARBA" id="ARBA00022989"/>
    </source>
</evidence>
<evidence type="ECO:0000256" key="1">
    <source>
        <dbReference type="ARBA" id="ARBA00004651"/>
    </source>
</evidence>
<evidence type="ECO:0000259" key="7">
    <source>
        <dbReference type="Pfam" id="PF10035"/>
    </source>
</evidence>
<feature type="transmembrane region" description="Helical" evidence="6">
    <location>
        <begin position="107"/>
        <end position="126"/>
    </location>
</feature>
<keyword evidence="3 6" id="KW-0812">Transmembrane</keyword>
<keyword evidence="5 6" id="KW-0472">Membrane</keyword>
<dbReference type="PIRSF" id="PIRSF006483">
    <property type="entry name" value="Membrane_protein_YitT"/>
    <property type="match status" value="1"/>
</dbReference>
<dbReference type="Pfam" id="PF02588">
    <property type="entry name" value="YitT_membrane"/>
    <property type="match status" value="1"/>
</dbReference>
<gene>
    <name evidence="8" type="ORF">JOC49_002019</name>
</gene>
<dbReference type="Proteomes" id="UP000767854">
    <property type="component" value="Unassembled WGS sequence"/>
</dbReference>
<feature type="transmembrane region" description="Helical" evidence="6">
    <location>
        <begin position="7"/>
        <end position="27"/>
    </location>
</feature>